<feature type="signal peptide" evidence="1">
    <location>
        <begin position="1"/>
        <end position="21"/>
    </location>
</feature>
<dbReference type="OrthoDB" id="2012278at2759"/>
<accession>A0A9P7RUL5</accession>
<dbReference type="PANTHER" id="PTHR42767:SF1">
    <property type="entry name" value="ENDO-BETA-1,6-GALACTANASE-LIKE DOMAIN-CONTAINING PROTEIN"/>
    <property type="match status" value="1"/>
</dbReference>
<comment type="caution">
    <text evidence="3">The sequence shown here is derived from an EMBL/GenBank/DDBJ whole genome shotgun (WGS) entry which is preliminary data.</text>
</comment>
<keyword evidence="1" id="KW-0732">Signal</keyword>
<sequence length="349" mass="37491">MLHYTRIAAYLSLVGPSVILAATISSTPAQTILGIGGSGAWWPHDLFRFPEATRQNLSNLLFSQDGMGLSSYRWNVGAGGVGVSNPVRAPETFYLGPGNYNWSADPQGVYFLTEASKRGVTDLTMFANSAPAPLTSGKTSCGSNFVTGSGDAYGTFLADVVEHFRNAGPNIRFISPINEPDSDFGPVPCGQEGMKVVSTQRAEVVNGLWNALNRKGLATTVGILADESNNLGSASSEYKNWLPQVIDKVAALVHHTYDFPSDASYTSYISSTKATFPNKQTWMSEICCSLGNADGSGRGWSQGYDPTIKNALMFSGLIFQSFIVAGEPHYDFWTLVSNGKCISFGRTHS</sequence>
<evidence type="ECO:0000259" key="2">
    <source>
        <dbReference type="Pfam" id="PF14587"/>
    </source>
</evidence>
<dbReference type="InterPro" id="IPR039743">
    <property type="entry name" value="6GAL/EXGAL"/>
</dbReference>
<gene>
    <name evidence="3" type="ORF">E1B28_011030</name>
</gene>
<dbReference type="EMBL" id="CM032187">
    <property type="protein sequence ID" value="KAG7089338.1"/>
    <property type="molecule type" value="Genomic_DNA"/>
</dbReference>
<dbReference type="Pfam" id="PF14587">
    <property type="entry name" value="Glyco_hydr_30_2"/>
    <property type="match status" value="1"/>
</dbReference>
<feature type="chain" id="PRO_5040302057" description="Endo-beta-1,6-galactanase-like domain-containing protein" evidence="1">
    <location>
        <begin position="22"/>
        <end position="349"/>
    </location>
</feature>
<dbReference type="GeneID" id="66080105"/>
<dbReference type="RefSeq" id="XP_043005808.1">
    <property type="nucleotide sequence ID" value="XM_043156024.1"/>
</dbReference>
<dbReference type="Gene3D" id="3.20.20.80">
    <property type="entry name" value="Glycosidases"/>
    <property type="match status" value="1"/>
</dbReference>
<evidence type="ECO:0000313" key="3">
    <source>
        <dbReference type="EMBL" id="KAG7089338.1"/>
    </source>
</evidence>
<evidence type="ECO:0000256" key="1">
    <source>
        <dbReference type="SAM" id="SignalP"/>
    </source>
</evidence>
<feature type="domain" description="Endo-beta-1,6-galactanase-like" evidence="2">
    <location>
        <begin position="27"/>
        <end position="224"/>
    </location>
</feature>
<dbReference type="InterPro" id="IPR017853">
    <property type="entry name" value="GH"/>
</dbReference>
<dbReference type="GO" id="GO:0004553">
    <property type="term" value="F:hydrolase activity, hydrolyzing O-glycosyl compounds"/>
    <property type="evidence" value="ECO:0007669"/>
    <property type="project" value="InterPro"/>
</dbReference>
<dbReference type="InterPro" id="IPR039514">
    <property type="entry name" value="6GAL-like"/>
</dbReference>
<dbReference type="Proteomes" id="UP001049176">
    <property type="component" value="Chromosome 7"/>
</dbReference>
<proteinExistence type="predicted"/>
<protein>
    <recommendedName>
        <fullName evidence="2">Endo-beta-1,6-galactanase-like domain-containing protein</fullName>
    </recommendedName>
</protein>
<dbReference type="PANTHER" id="PTHR42767">
    <property type="entry name" value="ENDO-BETA-1,6-GALACTANASE"/>
    <property type="match status" value="1"/>
</dbReference>
<organism evidence="3 4">
    <name type="scientific">Marasmius oreades</name>
    <name type="common">fairy-ring Marasmius</name>
    <dbReference type="NCBI Taxonomy" id="181124"/>
    <lineage>
        <taxon>Eukaryota</taxon>
        <taxon>Fungi</taxon>
        <taxon>Dikarya</taxon>
        <taxon>Basidiomycota</taxon>
        <taxon>Agaricomycotina</taxon>
        <taxon>Agaricomycetes</taxon>
        <taxon>Agaricomycetidae</taxon>
        <taxon>Agaricales</taxon>
        <taxon>Marasmiineae</taxon>
        <taxon>Marasmiaceae</taxon>
        <taxon>Marasmius</taxon>
    </lineage>
</organism>
<name>A0A9P7RUL5_9AGAR</name>
<dbReference type="AlphaFoldDB" id="A0A9P7RUL5"/>
<keyword evidence="4" id="KW-1185">Reference proteome</keyword>
<evidence type="ECO:0000313" key="4">
    <source>
        <dbReference type="Proteomes" id="UP001049176"/>
    </source>
</evidence>
<dbReference type="SUPFAM" id="SSF51445">
    <property type="entry name" value="(Trans)glycosidases"/>
    <property type="match status" value="1"/>
</dbReference>
<reference evidence="3" key="1">
    <citation type="journal article" date="2021" name="Genome Biol. Evol.">
        <title>The assembled and annotated genome of the fairy-ring fungus Marasmius oreades.</title>
        <authorList>
            <person name="Hiltunen M."/>
            <person name="Ament-Velasquez S.L."/>
            <person name="Johannesson H."/>
        </authorList>
    </citation>
    <scope>NUCLEOTIDE SEQUENCE</scope>
    <source>
        <strain evidence="3">03SP1</strain>
    </source>
</reference>